<evidence type="ECO:0000256" key="1">
    <source>
        <dbReference type="ARBA" id="ARBA00022741"/>
    </source>
</evidence>
<evidence type="ECO:0000256" key="2">
    <source>
        <dbReference type="ARBA" id="ARBA00022840"/>
    </source>
</evidence>
<name>A0A418YU29_9SPHN</name>
<dbReference type="Gene3D" id="3.40.50.300">
    <property type="entry name" value="P-loop containing nucleotide triphosphate hydrolases"/>
    <property type="match status" value="1"/>
</dbReference>
<dbReference type="SUPFAM" id="SSF52540">
    <property type="entry name" value="P-loop containing nucleoside triphosphate hydrolases"/>
    <property type="match status" value="1"/>
</dbReference>
<dbReference type="Proteomes" id="UP000283469">
    <property type="component" value="Unassembled WGS sequence"/>
</dbReference>
<sequence length="370" mass="41374">MTGVIARYDALIAAGELRADPDQRAAALRLDALQQELEAVPARGSTLWKLLRKVPEPPRGLYMWGGVGRGKSMLMDLFFDTVKIQRKKRAHFHEFMLDVHARLAEARKSEKGDPIPPVVDSLADEARLLCFDEMVVNNMADAAIMSRLFTGLLEKRVTIVTTSNREPDELYKNGLNRQLFLPFIDLIKDRLDVLTLNGPTDYRRDRLGDATLWHCPNGDAATQALSTAFFRLTDYPPSDRAHVPSEDIPVQGGRTLHVPKSLKGVAVFSFKRLCAEARGAPDYLAIARKYHTIIIVGIPVLGPENRNEAARFVTLIDSLYEYKVKLLASADAEPARLYPEGDGAFEFERTVSRLMEMQSDDYLALGHGPK</sequence>
<dbReference type="NCBIfam" id="NF040713">
    <property type="entry name" value="ZapE"/>
    <property type="match status" value="1"/>
</dbReference>
<dbReference type="AlphaFoldDB" id="A0A418YU29"/>
<gene>
    <name evidence="3" type="ORF">D0Z70_09240</name>
</gene>
<dbReference type="InterPro" id="IPR005654">
    <property type="entry name" value="ATPase_AFG1-like"/>
</dbReference>
<dbReference type="PANTHER" id="PTHR12169">
    <property type="entry name" value="ATPASE N2B"/>
    <property type="match status" value="1"/>
</dbReference>
<dbReference type="GO" id="GO:0051301">
    <property type="term" value="P:cell division"/>
    <property type="evidence" value="ECO:0007669"/>
    <property type="project" value="UniProtKB-KW"/>
</dbReference>
<keyword evidence="1" id="KW-0547">Nucleotide-binding</keyword>
<accession>A0A418YU29</accession>
<dbReference type="RefSeq" id="WP_119745600.1">
    <property type="nucleotide sequence ID" value="NZ_QVRA01000006.1"/>
</dbReference>
<organism evidence="3 4">
    <name type="scientific">Sphingobium terrigena</name>
    <dbReference type="NCBI Taxonomy" id="2304063"/>
    <lineage>
        <taxon>Bacteria</taxon>
        <taxon>Pseudomonadati</taxon>
        <taxon>Pseudomonadota</taxon>
        <taxon>Alphaproteobacteria</taxon>
        <taxon>Sphingomonadales</taxon>
        <taxon>Sphingomonadaceae</taxon>
        <taxon>Sphingobium</taxon>
    </lineage>
</organism>
<dbReference type="EMBL" id="QVRA01000006">
    <property type="protein sequence ID" value="RJG55569.1"/>
    <property type="molecule type" value="Genomic_DNA"/>
</dbReference>
<keyword evidence="2" id="KW-0067">ATP-binding</keyword>
<dbReference type="InterPro" id="IPR027417">
    <property type="entry name" value="P-loop_NTPase"/>
</dbReference>
<dbReference type="OrthoDB" id="9774491at2"/>
<keyword evidence="4" id="KW-1185">Reference proteome</keyword>
<keyword evidence="3" id="KW-0132">Cell division</keyword>
<proteinExistence type="predicted"/>
<dbReference type="PANTHER" id="PTHR12169:SF6">
    <property type="entry name" value="AFG1-LIKE ATPASE"/>
    <property type="match status" value="1"/>
</dbReference>
<dbReference type="GO" id="GO:0005524">
    <property type="term" value="F:ATP binding"/>
    <property type="evidence" value="ECO:0007669"/>
    <property type="project" value="UniProtKB-KW"/>
</dbReference>
<evidence type="ECO:0000313" key="4">
    <source>
        <dbReference type="Proteomes" id="UP000283469"/>
    </source>
</evidence>
<protein>
    <submittedName>
        <fullName evidence="3">Cell division protein ZapE</fullName>
    </submittedName>
</protein>
<reference evidence="3 4" key="1">
    <citation type="submission" date="2018-08" db="EMBL/GenBank/DDBJ databases">
        <title>Sphingobium sp. EO9.</title>
        <authorList>
            <person name="Park Y."/>
            <person name="Kim K.H."/>
            <person name="Jeon C.O."/>
        </authorList>
    </citation>
    <scope>NUCLEOTIDE SEQUENCE [LARGE SCALE GENOMIC DNA]</scope>
    <source>
        <strain evidence="3 4">EO9</strain>
    </source>
</reference>
<dbReference type="GO" id="GO:0005737">
    <property type="term" value="C:cytoplasm"/>
    <property type="evidence" value="ECO:0007669"/>
    <property type="project" value="TreeGrafter"/>
</dbReference>
<dbReference type="GO" id="GO:0016887">
    <property type="term" value="F:ATP hydrolysis activity"/>
    <property type="evidence" value="ECO:0007669"/>
    <property type="project" value="InterPro"/>
</dbReference>
<keyword evidence="3" id="KW-0131">Cell cycle</keyword>
<dbReference type="Pfam" id="PF03969">
    <property type="entry name" value="AFG1_ATPase"/>
    <property type="match status" value="1"/>
</dbReference>
<evidence type="ECO:0000313" key="3">
    <source>
        <dbReference type="EMBL" id="RJG55569.1"/>
    </source>
</evidence>
<comment type="caution">
    <text evidence="3">The sequence shown here is derived from an EMBL/GenBank/DDBJ whole genome shotgun (WGS) entry which is preliminary data.</text>
</comment>